<feature type="region of interest" description="Disordered" evidence="6">
    <location>
        <begin position="1"/>
        <end position="152"/>
    </location>
</feature>
<dbReference type="AlphaFoldDB" id="A0A5E4PXC7"/>
<dbReference type="Gene3D" id="2.170.140.10">
    <property type="entry name" value="Chitin binding domain"/>
    <property type="match status" value="3"/>
</dbReference>
<keyword evidence="3" id="KW-0677">Repeat</keyword>
<name>A0A5E4PXC7_9NEOP</name>
<feature type="compositionally biased region" description="Polar residues" evidence="6">
    <location>
        <begin position="139"/>
        <end position="149"/>
    </location>
</feature>
<feature type="region of interest" description="Disordered" evidence="6">
    <location>
        <begin position="395"/>
        <end position="423"/>
    </location>
</feature>
<reference evidence="8 9" key="1">
    <citation type="submission" date="2017-07" db="EMBL/GenBank/DDBJ databases">
        <authorList>
            <person name="Talla V."/>
            <person name="Backstrom N."/>
        </authorList>
    </citation>
    <scope>NUCLEOTIDE SEQUENCE [LARGE SCALE GENOMIC DNA]</scope>
</reference>
<dbReference type="SMART" id="SM00494">
    <property type="entry name" value="ChtBD2"/>
    <property type="match status" value="3"/>
</dbReference>
<evidence type="ECO:0000256" key="6">
    <source>
        <dbReference type="SAM" id="MobiDB-lite"/>
    </source>
</evidence>
<feature type="compositionally biased region" description="Polar residues" evidence="6">
    <location>
        <begin position="29"/>
        <end position="42"/>
    </location>
</feature>
<evidence type="ECO:0000256" key="5">
    <source>
        <dbReference type="ARBA" id="ARBA00023180"/>
    </source>
</evidence>
<dbReference type="EMBL" id="FZQP02000571">
    <property type="protein sequence ID" value="VVC89569.1"/>
    <property type="molecule type" value="Genomic_DNA"/>
</dbReference>
<accession>A0A5E4PXC7</accession>
<evidence type="ECO:0000313" key="8">
    <source>
        <dbReference type="EMBL" id="VVC89569.1"/>
    </source>
</evidence>
<keyword evidence="1" id="KW-0147">Chitin-binding</keyword>
<keyword evidence="4" id="KW-1015">Disulfide bond</keyword>
<keyword evidence="9" id="KW-1185">Reference proteome</keyword>
<gene>
    <name evidence="8" type="ORF">LSINAPIS_LOCUS2652</name>
</gene>
<keyword evidence="2" id="KW-0732">Signal</keyword>
<dbReference type="InterPro" id="IPR051940">
    <property type="entry name" value="Chitin_bind-dev_reg"/>
</dbReference>
<dbReference type="GO" id="GO:0005576">
    <property type="term" value="C:extracellular region"/>
    <property type="evidence" value="ECO:0007669"/>
    <property type="project" value="InterPro"/>
</dbReference>
<evidence type="ECO:0000256" key="3">
    <source>
        <dbReference type="ARBA" id="ARBA00022737"/>
    </source>
</evidence>
<sequence>MEYAYGQLSSDNLENTNEKELAVEENSDGLKSSDFSSANLQEASDIGAASNENVANLKETEESNPDEASFKETSDIGEASQDNVAKLEETVEANKNEVSLKESSDIGDASQDIDGNDGDTSAINANFGDNGAGLYPDQNEAQSRPISRQTCKEKNERYSVPGSCDKYIECLNGTAEEKTCPDGLRYNPNVKFNVDPCQYPIDVPCLARSLQPAQPTADCPHQFGYFRIGDSRNCGSFKNCVNGYAYEFNCPEGLAFSSETYRCEWPDQVADCDAEAFLGFKCPVVPESKEYGPPVGYRTYRSADDCQKYFVCIDGKPRRLFCGGYNAYDEVTESCVAADEISVCPQELRSKAERSRKAEELRQNSQTAFEKLRAAPEITTLTPDEVEDLTTTTTNYQNFNKEKQGVENVEEDKKAEEPEEIIQ</sequence>
<dbReference type="Proteomes" id="UP000324832">
    <property type="component" value="Unassembled WGS sequence"/>
</dbReference>
<evidence type="ECO:0000256" key="1">
    <source>
        <dbReference type="ARBA" id="ARBA00022669"/>
    </source>
</evidence>
<dbReference type="PANTHER" id="PTHR23301:SF98">
    <property type="entry name" value="CHITIN-BINDING TYPE-2 DOMAIN-CONTAINING PROTEIN-RELATED"/>
    <property type="match status" value="1"/>
</dbReference>
<feature type="domain" description="Chitin-binding type-2" evidence="7">
    <location>
        <begin position="216"/>
        <end position="274"/>
    </location>
</feature>
<evidence type="ECO:0000256" key="2">
    <source>
        <dbReference type="ARBA" id="ARBA00022729"/>
    </source>
</evidence>
<feature type="compositionally biased region" description="Basic and acidic residues" evidence="6">
    <location>
        <begin position="85"/>
        <end position="104"/>
    </location>
</feature>
<dbReference type="Pfam" id="PF01607">
    <property type="entry name" value="CBM_14"/>
    <property type="match status" value="3"/>
</dbReference>
<evidence type="ECO:0000256" key="4">
    <source>
        <dbReference type="ARBA" id="ARBA00023157"/>
    </source>
</evidence>
<dbReference type="GO" id="GO:0008061">
    <property type="term" value="F:chitin binding"/>
    <property type="evidence" value="ECO:0007669"/>
    <property type="project" value="UniProtKB-KW"/>
</dbReference>
<keyword evidence="5" id="KW-0325">Glycoprotein</keyword>
<dbReference type="SUPFAM" id="SSF57625">
    <property type="entry name" value="Invertebrate chitin-binding proteins"/>
    <property type="match status" value="3"/>
</dbReference>
<feature type="domain" description="Chitin-binding type-2" evidence="7">
    <location>
        <begin position="148"/>
        <end position="207"/>
    </location>
</feature>
<proteinExistence type="predicted"/>
<dbReference type="InterPro" id="IPR036508">
    <property type="entry name" value="Chitin-bd_dom_sf"/>
</dbReference>
<feature type="compositionally biased region" description="Basic and acidic residues" evidence="6">
    <location>
        <begin position="400"/>
        <end position="416"/>
    </location>
</feature>
<evidence type="ECO:0000259" key="7">
    <source>
        <dbReference type="PROSITE" id="PS50940"/>
    </source>
</evidence>
<evidence type="ECO:0000313" key="9">
    <source>
        <dbReference type="Proteomes" id="UP000324832"/>
    </source>
</evidence>
<dbReference type="PROSITE" id="PS50940">
    <property type="entry name" value="CHIT_BIND_II"/>
    <property type="match status" value="3"/>
</dbReference>
<dbReference type="InterPro" id="IPR002557">
    <property type="entry name" value="Chitin-bd_dom"/>
</dbReference>
<feature type="domain" description="Chitin-binding type-2" evidence="7">
    <location>
        <begin position="279"/>
        <end position="346"/>
    </location>
</feature>
<organism evidence="8 9">
    <name type="scientific">Leptidea sinapis</name>
    <dbReference type="NCBI Taxonomy" id="189913"/>
    <lineage>
        <taxon>Eukaryota</taxon>
        <taxon>Metazoa</taxon>
        <taxon>Ecdysozoa</taxon>
        <taxon>Arthropoda</taxon>
        <taxon>Hexapoda</taxon>
        <taxon>Insecta</taxon>
        <taxon>Pterygota</taxon>
        <taxon>Neoptera</taxon>
        <taxon>Endopterygota</taxon>
        <taxon>Lepidoptera</taxon>
        <taxon>Glossata</taxon>
        <taxon>Ditrysia</taxon>
        <taxon>Papilionoidea</taxon>
        <taxon>Pieridae</taxon>
        <taxon>Dismorphiinae</taxon>
        <taxon>Leptidea</taxon>
    </lineage>
</organism>
<dbReference type="PANTHER" id="PTHR23301">
    <property type="entry name" value="CHITIN BINDING PERITROPHIN-A"/>
    <property type="match status" value="1"/>
</dbReference>
<protein>
    <recommendedName>
        <fullName evidence="7">Chitin-binding type-2 domain-containing protein</fullName>
    </recommendedName>
</protein>